<dbReference type="EMBL" id="JOTP01000003">
    <property type="protein sequence ID" value="KEP27522.1"/>
    <property type="molecule type" value="Genomic_DNA"/>
</dbReference>
<reference evidence="1 2" key="1">
    <citation type="submission" date="2012-09" db="EMBL/GenBank/DDBJ databases">
        <title>Genome Sequence of Bacillus sp. DW5-4.</title>
        <authorList>
            <person name="Lai Q."/>
            <person name="Liu Y."/>
            <person name="Shao Z."/>
        </authorList>
    </citation>
    <scope>NUCLEOTIDE SEQUENCE [LARGE SCALE GENOMIC DNA]</scope>
    <source>
        <strain evidence="1 2">DW5-4</strain>
    </source>
</reference>
<dbReference type="OrthoDB" id="2339832at2"/>
<name>A0A081LE46_9BACI</name>
<evidence type="ECO:0000313" key="2">
    <source>
        <dbReference type="Proteomes" id="UP000028091"/>
    </source>
</evidence>
<comment type="caution">
    <text evidence="1">The sequence shown here is derived from an EMBL/GenBank/DDBJ whole genome shotgun (WGS) entry which is preliminary data.</text>
</comment>
<sequence length="105" mass="12329">MFIKYDEYDLLELFQSEPVSITGNLDDGELIYTYKDDLNFKLILSLDVYKQTSSISITFNDFVVFAGEFSHVTSIKKHDRTLILYVKEEERLKVKFYNQVGVELI</sequence>
<dbReference type="RefSeq" id="WP_034318175.1">
    <property type="nucleotide sequence ID" value="NZ_JOTP01000003.1"/>
</dbReference>
<accession>A0A081LE46</accession>
<gene>
    <name evidence="1" type="ORF">BA70_10315</name>
</gene>
<protein>
    <submittedName>
        <fullName evidence="1">Uncharacterized protein</fullName>
    </submittedName>
</protein>
<organism evidence="1 2">
    <name type="scientific">Bacillus zhangzhouensis</name>
    <dbReference type="NCBI Taxonomy" id="1178540"/>
    <lineage>
        <taxon>Bacteria</taxon>
        <taxon>Bacillati</taxon>
        <taxon>Bacillota</taxon>
        <taxon>Bacilli</taxon>
        <taxon>Bacillales</taxon>
        <taxon>Bacillaceae</taxon>
        <taxon>Bacillus</taxon>
    </lineage>
</organism>
<proteinExistence type="predicted"/>
<evidence type="ECO:0000313" key="1">
    <source>
        <dbReference type="EMBL" id="KEP27522.1"/>
    </source>
</evidence>
<dbReference type="Proteomes" id="UP000028091">
    <property type="component" value="Unassembled WGS sequence"/>
</dbReference>
<dbReference type="AlphaFoldDB" id="A0A081LE46"/>
<dbReference type="eggNOG" id="ENOG503347H">
    <property type="taxonomic scope" value="Bacteria"/>
</dbReference>
<keyword evidence="2" id="KW-1185">Reference proteome</keyword>